<organism evidence="1">
    <name type="scientific">Populus trichocarpa</name>
    <name type="common">Western balsam poplar</name>
    <name type="synonym">Populus balsamifera subsp. trichocarpa</name>
    <dbReference type="NCBI Taxonomy" id="3694"/>
    <lineage>
        <taxon>Eukaryota</taxon>
        <taxon>Viridiplantae</taxon>
        <taxon>Streptophyta</taxon>
        <taxon>Embryophyta</taxon>
        <taxon>Tracheophyta</taxon>
        <taxon>Spermatophyta</taxon>
        <taxon>Magnoliopsida</taxon>
        <taxon>eudicotyledons</taxon>
        <taxon>Gunneridae</taxon>
        <taxon>Pentapetalae</taxon>
        <taxon>rosids</taxon>
        <taxon>fabids</taxon>
        <taxon>Malpighiales</taxon>
        <taxon>Salicaceae</taxon>
        <taxon>Saliceae</taxon>
        <taxon>Populus</taxon>
    </lineage>
</organism>
<protein>
    <submittedName>
        <fullName evidence="1">Uncharacterized protein</fullName>
    </submittedName>
</protein>
<reference evidence="1" key="1">
    <citation type="journal article" date="2008" name="BMC Genomics">
        <title>Analysis of 4,664 high-quality sequence-finished poplar full-length cDNA clones and their utility for the discovery of genes responding to insect feeding.</title>
        <authorList>
            <person name="Ralph S.G."/>
            <person name="Chun H.J."/>
            <person name="Cooper D."/>
            <person name="Kirkpatrick R."/>
            <person name="Kolosova N."/>
            <person name="Gunter L."/>
            <person name="Tuskan G.A."/>
            <person name="Douglas C.J."/>
            <person name="Holt R.A."/>
            <person name="Jones S.J."/>
            <person name="Marra M.A."/>
            <person name="Bohlmann J."/>
        </authorList>
    </citation>
    <scope>NUCLEOTIDE SEQUENCE</scope>
    <source>
        <tissue evidence="1">Phloem and cambium</tissue>
    </source>
</reference>
<evidence type="ECO:0000313" key="1">
    <source>
        <dbReference type="EMBL" id="ABK93052.1"/>
    </source>
</evidence>
<accession>A9P9J9</accession>
<proteinExistence type="evidence at transcript level"/>
<sequence>MNNPGSSIIPTWLPVKHFTLPQKCSLQISKGGAPCSCSCSFSPLTLSLSLSLSLYLLSKLCSQAPHSLTETKHFLKKPVSFPILSLQVVTLSLSHI</sequence>
<dbReference type="AlphaFoldDB" id="A9P9J9"/>
<name>A9P9J9_POPTR</name>
<dbReference type="EMBL" id="EF144840">
    <property type="protein sequence ID" value="ABK93052.1"/>
    <property type="molecule type" value="mRNA"/>
</dbReference>